<dbReference type="AlphaFoldDB" id="A0A5S5MCV9"/>
<gene>
    <name evidence="2" type="ORF">FIM25_14830</name>
</gene>
<reference evidence="2 3" key="1">
    <citation type="submission" date="2019-06" db="EMBL/GenBank/DDBJ databases">
        <title>Desulfobotulus mexicanus sp. nov., a novel sulfate-reducing bacterium isolated from the sediment of an alkaline crater lake in Mexico.</title>
        <authorList>
            <person name="Hirschler-Rea A."/>
        </authorList>
    </citation>
    <scope>NUCLEOTIDE SEQUENCE [LARGE SCALE GENOMIC DNA]</scope>
    <source>
        <strain evidence="2 3">PAR22N</strain>
    </source>
</reference>
<protein>
    <submittedName>
        <fullName evidence="2">Uncharacterized protein</fullName>
    </submittedName>
</protein>
<comment type="caution">
    <text evidence="2">The sequence shown here is derived from an EMBL/GenBank/DDBJ whole genome shotgun (WGS) entry which is preliminary data.</text>
</comment>
<dbReference type="OrthoDB" id="5419902at2"/>
<feature type="compositionally biased region" description="Acidic residues" evidence="1">
    <location>
        <begin position="269"/>
        <end position="279"/>
    </location>
</feature>
<evidence type="ECO:0000256" key="1">
    <source>
        <dbReference type="SAM" id="MobiDB-lite"/>
    </source>
</evidence>
<proteinExistence type="predicted"/>
<evidence type="ECO:0000313" key="3">
    <source>
        <dbReference type="Proteomes" id="UP000321899"/>
    </source>
</evidence>
<feature type="region of interest" description="Disordered" evidence="1">
    <location>
        <begin position="230"/>
        <end position="279"/>
    </location>
</feature>
<organism evidence="2 3">
    <name type="scientific">Desulfobotulus mexicanus</name>
    <dbReference type="NCBI Taxonomy" id="2586642"/>
    <lineage>
        <taxon>Bacteria</taxon>
        <taxon>Pseudomonadati</taxon>
        <taxon>Thermodesulfobacteriota</taxon>
        <taxon>Desulfobacteria</taxon>
        <taxon>Desulfobacterales</taxon>
        <taxon>Desulfobacteraceae</taxon>
        <taxon>Desulfobotulus</taxon>
    </lineage>
</organism>
<dbReference type="RefSeq" id="WP_139450642.1">
    <property type="nucleotide sequence ID" value="NZ_VDMB01000028.1"/>
</dbReference>
<sequence>MNLTLPDTPITTDKAWDTQPVNSKELAQEVKDELLKELIPMLEVLLQRFATNLGEELSRTLTHGFQKLATENNIAITAICEAIDDMQNGIRNLDRRMTNLEKELGLPVEQPFDLYEIEAGNLQVSLQTLSFDLTVPPIQSVQPADEAQDNEDADPHNLRPVIESIVNSKPNREAVLEWVMERRAAVSPAPSYGVLASILDDARILTLSGKGKWSPGTLRNLVVKREVEENRALEEEEDGVDGGEALDESSGNDDLPSVAGGAVPGTWLDMEDGTDEEES</sequence>
<dbReference type="Proteomes" id="UP000321899">
    <property type="component" value="Unassembled WGS sequence"/>
</dbReference>
<accession>A0A5S5MCV9</accession>
<feature type="compositionally biased region" description="Acidic residues" evidence="1">
    <location>
        <begin position="234"/>
        <end position="251"/>
    </location>
</feature>
<evidence type="ECO:0000313" key="2">
    <source>
        <dbReference type="EMBL" id="TYT73479.1"/>
    </source>
</evidence>
<name>A0A5S5MCV9_9BACT</name>
<dbReference type="EMBL" id="VDMB01000028">
    <property type="protein sequence ID" value="TYT73479.1"/>
    <property type="molecule type" value="Genomic_DNA"/>
</dbReference>
<keyword evidence="3" id="KW-1185">Reference proteome</keyword>